<keyword evidence="8" id="KW-1185">Reference proteome</keyword>
<gene>
    <name evidence="6" type="primary">MED10</name>
    <name evidence="7" type="ORF">RJT34_03650</name>
</gene>
<dbReference type="EMBL" id="JAYKXN010000001">
    <property type="protein sequence ID" value="KAK7318941.1"/>
    <property type="molecule type" value="Genomic_DNA"/>
</dbReference>
<comment type="function">
    <text evidence="6">Component of the Mediator complex, a coactivator involved in the regulated transcription of nearly all RNA polymerase II-dependent genes. Mediator functions as a bridge to convey information from gene-specific regulatory proteins to the basal RNA polymerase II transcription machinery. Mediator is recruited to promoters by direct interactions with regulatory proteins and serves as a scaffold for the assembly of a functional preinitiation complex with RNA polymerase II and the general transcription factors.</text>
</comment>
<dbReference type="GO" id="GO:0003712">
    <property type="term" value="F:transcription coregulator activity"/>
    <property type="evidence" value="ECO:0007669"/>
    <property type="project" value="InterPro"/>
</dbReference>
<protein>
    <recommendedName>
        <fullName evidence="6">Mediator of RNA polymerase II transcription subunit 10</fullName>
    </recommendedName>
    <alternativeName>
        <fullName evidence="6">Mediator complex subunit 10</fullName>
    </alternativeName>
</protein>
<comment type="similarity">
    <text evidence="2 6">Belongs to the Mediator complex subunit 10 family.</text>
</comment>
<keyword evidence="4 6" id="KW-0804">Transcription</keyword>
<sequence length="339" mass="37607">MGGIYASHQPASRLFSQLQPSRVHRRHHHLFTGGHRVYSSRRPPNRQAEFVADERNKLLTASKDRLATLLSSFFSSSTSIQFWSAPSQRSNSLGFRGEKQKRICELPALFKGSTFPTGFPIFSKATTVQYSPTGCLIHVIEEPCALYLYLKTRMDSTQSAAAGGNGTLISPTNDMVASAAGADDSMQKLNQVSNSIQKTLGLIHQLYLTVSTFNAAFQMPLLERINGLVLELDNMVKLVEKCNIQVPMEVVNLIDDGKNPDEFTKDVINNCIAKNQITKGKTDALKSLRKHLLEELEQNFPDEVETFRESRAAAAAELKRQAQAQSVLANGDVRVKSEH</sequence>
<evidence type="ECO:0000256" key="4">
    <source>
        <dbReference type="ARBA" id="ARBA00023163"/>
    </source>
</evidence>
<comment type="subunit">
    <text evidence="6">Component of the Mediator complex.</text>
</comment>
<dbReference type="Proteomes" id="UP001359559">
    <property type="component" value="Unassembled WGS sequence"/>
</dbReference>
<dbReference type="Pfam" id="PF09748">
    <property type="entry name" value="Med10"/>
    <property type="match status" value="1"/>
</dbReference>
<dbReference type="PANTHER" id="PTHR13345:SF14">
    <property type="entry name" value="MEDIATOR OF RNA POLYMERASE II TRANSCRIPTION SUBUNIT 10A-RELATED"/>
    <property type="match status" value="1"/>
</dbReference>
<name>A0AAN9KM11_CLITE</name>
<dbReference type="GO" id="GO:0016592">
    <property type="term" value="C:mediator complex"/>
    <property type="evidence" value="ECO:0007669"/>
    <property type="project" value="InterPro"/>
</dbReference>
<organism evidence="7 8">
    <name type="scientific">Clitoria ternatea</name>
    <name type="common">Butterfly pea</name>
    <dbReference type="NCBI Taxonomy" id="43366"/>
    <lineage>
        <taxon>Eukaryota</taxon>
        <taxon>Viridiplantae</taxon>
        <taxon>Streptophyta</taxon>
        <taxon>Embryophyta</taxon>
        <taxon>Tracheophyta</taxon>
        <taxon>Spermatophyta</taxon>
        <taxon>Magnoliopsida</taxon>
        <taxon>eudicotyledons</taxon>
        <taxon>Gunneridae</taxon>
        <taxon>Pentapetalae</taxon>
        <taxon>rosids</taxon>
        <taxon>fabids</taxon>
        <taxon>Fabales</taxon>
        <taxon>Fabaceae</taxon>
        <taxon>Papilionoideae</taxon>
        <taxon>50 kb inversion clade</taxon>
        <taxon>NPAAA clade</taxon>
        <taxon>indigoferoid/millettioid clade</taxon>
        <taxon>Phaseoleae</taxon>
        <taxon>Clitoria</taxon>
    </lineage>
</organism>
<evidence type="ECO:0000313" key="7">
    <source>
        <dbReference type="EMBL" id="KAK7318941.1"/>
    </source>
</evidence>
<evidence type="ECO:0000256" key="2">
    <source>
        <dbReference type="ARBA" id="ARBA00005389"/>
    </source>
</evidence>
<evidence type="ECO:0000313" key="8">
    <source>
        <dbReference type="Proteomes" id="UP001359559"/>
    </source>
</evidence>
<keyword evidence="5 6" id="KW-0539">Nucleus</keyword>
<accession>A0AAN9KM11</accession>
<reference evidence="7 8" key="1">
    <citation type="submission" date="2024-01" db="EMBL/GenBank/DDBJ databases">
        <title>The genomes of 5 underutilized Papilionoideae crops provide insights into root nodulation and disease resistance.</title>
        <authorList>
            <person name="Yuan L."/>
        </authorList>
    </citation>
    <scope>NUCLEOTIDE SEQUENCE [LARGE SCALE GENOMIC DNA]</scope>
    <source>
        <strain evidence="7">LY-2023</strain>
        <tissue evidence="7">Leaf</tissue>
    </source>
</reference>
<dbReference type="InterPro" id="IPR019145">
    <property type="entry name" value="Mediator_Med10"/>
</dbReference>
<comment type="subcellular location">
    <subcellularLocation>
        <location evidence="1 6">Nucleus</location>
    </subcellularLocation>
</comment>
<dbReference type="GO" id="GO:0045944">
    <property type="term" value="P:positive regulation of transcription by RNA polymerase II"/>
    <property type="evidence" value="ECO:0007669"/>
    <property type="project" value="TreeGrafter"/>
</dbReference>
<evidence type="ECO:0000256" key="6">
    <source>
        <dbReference type="RuleBase" id="RU364146"/>
    </source>
</evidence>
<keyword evidence="3 6" id="KW-0805">Transcription regulation</keyword>
<keyword evidence="6" id="KW-0010">Activator</keyword>
<comment type="caution">
    <text evidence="7">The sequence shown here is derived from an EMBL/GenBank/DDBJ whole genome shotgun (WGS) entry which is preliminary data.</text>
</comment>
<evidence type="ECO:0000256" key="5">
    <source>
        <dbReference type="ARBA" id="ARBA00023242"/>
    </source>
</evidence>
<dbReference type="PANTHER" id="PTHR13345">
    <property type="entry name" value="MEDIATOR OF RNA POLYMERASE II TRANSCRIPTION SUBUNIT 10"/>
    <property type="match status" value="1"/>
</dbReference>
<evidence type="ECO:0000256" key="1">
    <source>
        <dbReference type="ARBA" id="ARBA00004123"/>
    </source>
</evidence>
<evidence type="ECO:0000256" key="3">
    <source>
        <dbReference type="ARBA" id="ARBA00023015"/>
    </source>
</evidence>
<dbReference type="AlphaFoldDB" id="A0AAN9KM11"/>
<proteinExistence type="inferred from homology"/>